<sequence length="203" mass="22723">MQIIQLVANILTNQDGAKTDQILVNHKFTFGYQRTDAARKQADSKYFCATQQVPGNSVPFGLQTSGQLSASGDVSIQTTPFLAKHTQHNPRRHANESRFAAQAPRLNAQRARNMLDQLRQSLPPQCAVDHQSESKDEFNGRYFMRQCVQNCLYGIGIFFISCSQASADVAQTSTPRRKRQSRSGALFHQLLFIFLNATASLEK</sequence>
<evidence type="ECO:0000313" key="3">
    <source>
        <dbReference type="Proteomes" id="UP001642409"/>
    </source>
</evidence>
<comment type="caution">
    <text evidence="2">The sequence shown here is derived from an EMBL/GenBank/DDBJ whole genome shotgun (WGS) entry which is preliminary data.</text>
</comment>
<keyword evidence="3" id="KW-1185">Reference proteome</keyword>
<dbReference type="EMBL" id="CAXDID020000041">
    <property type="protein sequence ID" value="CAL6000617.1"/>
    <property type="molecule type" value="Genomic_DNA"/>
</dbReference>
<proteinExistence type="predicted"/>
<gene>
    <name evidence="1" type="ORF">HINF_LOCUS16787</name>
    <name evidence="2" type="ORF">HINF_LOCUS16788</name>
</gene>
<accession>A0ABP1HTA2</accession>
<reference evidence="2 3" key="1">
    <citation type="submission" date="2024-07" db="EMBL/GenBank/DDBJ databases">
        <authorList>
            <person name="Akdeniz Z."/>
        </authorList>
    </citation>
    <scope>NUCLEOTIDE SEQUENCE [LARGE SCALE GENOMIC DNA]</scope>
</reference>
<name>A0ABP1HTA2_9EUKA</name>
<protein>
    <submittedName>
        <fullName evidence="2">Hypothetical_protein</fullName>
    </submittedName>
</protein>
<organism evidence="2 3">
    <name type="scientific">Hexamita inflata</name>
    <dbReference type="NCBI Taxonomy" id="28002"/>
    <lineage>
        <taxon>Eukaryota</taxon>
        <taxon>Metamonada</taxon>
        <taxon>Diplomonadida</taxon>
        <taxon>Hexamitidae</taxon>
        <taxon>Hexamitinae</taxon>
        <taxon>Hexamita</taxon>
    </lineage>
</organism>
<evidence type="ECO:0000313" key="1">
    <source>
        <dbReference type="EMBL" id="CAL6000617.1"/>
    </source>
</evidence>
<dbReference type="Proteomes" id="UP001642409">
    <property type="component" value="Unassembled WGS sequence"/>
</dbReference>
<evidence type="ECO:0000313" key="2">
    <source>
        <dbReference type="EMBL" id="CAL6000619.1"/>
    </source>
</evidence>
<dbReference type="EMBL" id="CAXDID020000041">
    <property type="protein sequence ID" value="CAL6000619.1"/>
    <property type="molecule type" value="Genomic_DNA"/>
</dbReference>